<dbReference type="GeneID" id="82156988"/>
<sequence>MVRYTKEIFDILSKGGFISQNSISQQRTHLYDAIEDDFQKYQEYYQGIGFLLEGGNGYYYFSRTENKVELSEKVQRLALWIDRVDFLKTFNQAFGSGFTFRKSNILEKFSSDIELKEKARNLYTEFKTHDEKMNRLINDLERQGFIELENELDETYKVTAAFHYIEELIDCLTIIETEQV</sequence>
<dbReference type="InterPro" id="IPR053841">
    <property type="entry name" value="MksE"/>
</dbReference>
<protein>
    <recommendedName>
        <fullName evidence="3">DUF4375 domain-containing protein</fullName>
    </recommendedName>
</protein>
<accession>A0ABX2AV35</accession>
<dbReference type="Proteomes" id="UP001193734">
    <property type="component" value="Unassembled WGS sequence"/>
</dbReference>
<dbReference type="EMBL" id="JABKKE010000005">
    <property type="protein sequence ID" value="NPE13563.1"/>
    <property type="molecule type" value="Genomic_DNA"/>
</dbReference>
<organism evidence="1 2">
    <name type="scientific">Xylanibacter rodentium</name>
    <dbReference type="NCBI Taxonomy" id="2736289"/>
    <lineage>
        <taxon>Bacteria</taxon>
        <taxon>Pseudomonadati</taxon>
        <taxon>Bacteroidota</taxon>
        <taxon>Bacteroidia</taxon>
        <taxon>Bacteroidales</taxon>
        <taxon>Prevotellaceae</taxon>
        <taxon>Xylanibacter</taxon>
    </lineage>
</organism>
<keyword evidence="2" id="KW-1185">Reference proteome</keyword>
<reference evidence="1 2" key="1">
    <citation type="submission" date="2020-05" db="EMBL/GenBank/DDBJ databases">
        <title>Distinct polysaccharide utilization as determinants for interspecies competition between intestinal Prevotella spp.</title>
        <authorList>
            <person name="Galvez E.J.C."/>
            <person name="Iljazovic A."/>
            <person name="Strowig T."/>
        </authorList>
    </citation>
    <scope>NUCLEOTIDE SEQUENCE [LARGE SCALE GENOMIC DNA]</scope>
    <source>
        <strain evidence="1 2">PROD</strain>
    </source>
</reference>
<proteinExistence type="predicted"/>
<evidence type="ECO:0000313" key="1">
    <source>
        <dbReference type="EMBL" id="NPE13563.1"/>
    </source>
</evidence>
<gene>
    <name evidence="1" type="ORF">HPS55_04335</name>
</gene>
<name>A0ABX2AV35_9BACT</name>
<dbReference type="Pfam" id="PF21980">
    <property type="entry name" value="MksE"/>
    <property type="match status" value="1"/>
</dbReference>
<comment type="caution">
    <text evidence="1">The sequence shown here is derived from an EMBL/GenBank/DDBJ whole genome shotgun (WGS) entry which is preliminary data.</text>
</comment>
<evidence type="ECO:0000313" key="2">
    <source>
        <dbReference type="Proteomes" id="UP001193734"/>
    </source>
</evidence>
<dbReference type="RefSeq" id="WP_172176125.1">
    <property type="nucleotide sequence ID" value="NZ_CASGIA010000004.1"/>
</dbReference>
<evidence type="ECO:0008006" key="3">
    <source>
        <dbReference type="Google" id="ProtNLM"/>
    </source>
</evidence>